<comment type="caution">
    <text evidence="3">The sequence shown here is derived from an EMBL/GenBank/DDBJ whole genome shotgun (WGS) entry which is preliminary data.</text>
</comment>
<dbReference type="Pfam" id="PF01381">
    <property type="entry name" value="HTH_3"/>
    <property type="match status" value="1"/>
</dbReference>
<protein>
    <submittedName>
        <fullName evidence="3">Helix-turn-helix transcriptional regulator</fullName>
    </submittedName>
</protein>
<dbReference type="InterPro" id="IPR010982">
    <property type="entry name" value="Lambda_DNA-bd_dom_sf"/>
</dbReference>
<feature type="region of interest" description="Disordered" evidence="1">
    <location>
        <begin position="83"/>
        <end position="108"/>
    </location>
</feature>
<dbReference type="SMART" id="SM00530">
    <property type="entry name" value="HTH_XRE"/>
    <property type="match status" value="1"/>
</dbReference>
<dbReference type="Proteomes" id="UP001419910">
    <property type="component" value="Unassembled WGS sequence"/>
</dbReference>
<organism evidence="3 4">
    <name type="scientific">Sphingomonas oligophenolica</name>
    <dbReference type="NCBI Taxonomy" id="301154"/>
    <lineage>
        <taxon>Bacteria</taxon>
        <taxon>Pseudomonadati</taxon>
        <taxon>Pseudomonadota</taxon>
        <taxon>Alphaproteobacteria</taxon>
        <taxon>Sphingomonadales</taxon>
        <taxon>Sphingomonadaceae</taxon>
        <taxon>Sphingomonas</taxon>
    </lineage>
</organism>
<dbReference type="InterPro" id="IPR001387">
    <property type="entry name" value="Cro/C1-type_HTH"/>
</dbReference>
<dbReference type="CDD" id="cd00093">
    <property type="entry name" value="HTH_XRE"/>
    <property type="match status" value="1"/>
</dbReference>
<reference evidence="3 4" key="1">
    <citation type="submission" date="2024-05" db="EMBL/GenBank/DDBJ databases">
        <authorList>
            <person name="Liu Q."/>
            <person name="Xin Y.-H."/>
        </authorList>
    </citation>
    <scope>NUCLEOTIDE SEQUENCE [LARGE SCALE GENOMIC DNA]</scope>
    <source>
        <strain evidence="3 4">CGMCC 1.10181</strain>
    </source>
</reference>
<sequence length="108" mass="11221">MITAAQMRAARALSGIDQRQLAELSGVSLPTIQRMEASDGNVRGVIDTLVKVVEAFDRAGVELIGEGAASRDGGRGVRLKQAGATRNGADTSLMNADGSIQESAHGDR</sequence>
<name>A0ABU9Y899_9SPHN</name>
<evidence type="ECO:0000256" key="1">
    <source>
        <dbReference type="SAM" id="MobiDB-lite"/>
    </source>
</evidence>
<feature type="compositionally biased region" description="Polar residues" evidence="1">
    <location>
        <begin position="88"/>
        <end position="102"/>
    </location>
</feature>
<proteinExistence type="predicted"/>
<evidence type="ECO:0000313" key="4">
    <source>
        <dbReference type="Proteomes" id="UP001419910"/>
    </source>
</evidence>
<dbReference type="Gene3D" id="1.10.260.40">
    <property type="entry name" value="lambda repressor-like DNA-binding domains"/>
    <property type="match status" value="1"/>
</dbReference>
<dbReference type="RefSeq" id="WP_343889799.1">
    <property type="nucleotide sequence ID" value="NZ_BAAAEH010000024.1"/>
</dbReference>
<dbReference type="PROSITE" id="PS50943">
    <property type="entry name" value="HTH_CROC1"/>
    <property type="match status" value="1"/>
</dbReference>
<dbReference type="SUPFAM" id="SSF47413">
    <property type="entry name" value="lambda repressor-like DNA-binding domains"/>
    <property type="match status" value="1"/>
</dbReference>
<accession>A0ABU9Y899</accession>
<dbReference type="EMBL" id="JBDIME010000022">
    <property type="protein sequence ID" value="MEN2792016.1"/>
    <property type="molecule type" value="Genomic_DNA"/>
</dbReference>
<evidence type="ECO:0000259" key="2">
    <source>
        <dbReference type="PROSITE" id="PS50943"/>
    </source>
</evidence>
<gene>
    <name evidence="3" type="ORF">ABC974_20475</name>
</gene>
<evidence type="ECO:0000313" key="3">
    <source>
        <dbReference type="EMBL" id="MEN2792016.1"/>
    </source>
</evidence>
<keyword evidence="4" id="KW-1185">Reference proteome</keyword>
<feature type="domain" description="HTH cro/C1-type" evidence="2">
    <location>
        <begin position="7"/>
        <end position="63"/>
    </location>
</feature>